<dbReference type="GO" id="GO:0070573">
    <property type="term" value="F:metallodipeptidase activity"/>
    <property type="evidence" value="ECO:0007669"/>
    <property type="project" value="InterPro"/>
</dbReference>
<evidence type="ECO:0000313" key="1">
    <source>
        <dbReference type="EMBL" id="GGH81809.1"/>
    </source>
</evidence>
<dbReference type="PANTHER" id="PTHR10443:SF12">
    <property type="entry name" value="DIPEPTIDASE"/>
    <property type="match status" value="1"/>
</dbReference>
<dbReference type="InterPro" id="IPR032466">
    <property type="entry name" value="Metal_Hydrolase"/>
</dbReference>
<accession>A0A8J2ZWN3</accession>
<proteinExistence type="predicted"/>
<evidence type="ECO:0000313" key="2">
    <source>
        <dbReference type="Proteomes" id="UP000656813"/>
    </source>
</evidence>
<dbReference type="PANTHER" id="PTHR10443">
    <property type="entry name" value="MICROSOMAL DIPEPTIDASE"/>
    <property type="match status" value="1"/>
</dbReference>
<dbReference type="Gene3D" id="3.20.20.140">
    <property type="entry name" value="Metal-dependent hydrolases"/>
    <property type="match status" value="1"/>
</dbReference>
<keyword evidence="2" id="KW-1185">Reference proteome</keyword>
<reference evidence="1" key="1">
    <citation type="journal article" date="2014" name="Int. J. Syst. Evol. Microbiol.">
        <title>Complete genome sequence of Corynebacterium casei LMG S-19264T (=DSM 44701T), isolated from a smear-ripened cheese.</title>
        <authorList>
            <consortium name="US DOE Joint Genome Institute (JGI-PGF)"/>
            <person name="Walter F."/>
            <person name="Albersmeier A."/>
            <person name="Kalinowski J."/>
            <person name="Ruckert C."/>
        </authorList>
    </citation>
    <scope>NUCLEOTIDE SEQUENCE</scope>
    <source>
        <strain evidence="1">CGMCC 1.12777</strain>
    </source>
</reference>
<dbReference type="CDD" id="cd01301">
    <property type="entry name" value="rDP_like"/>
    <property type="match status" value="1"/>
</dbReference>
<dbReference type="SUPFAM" id="SSF51556">
    <property type="entry name" value="Metallo-dependent hydrolases"/>
    <property type="match status" value="1"/>
</dbReference>
<dbReference type="PROSITE" id="PS51365">
    <property type="entry name" value="RENAL_DIPEPTIDASE_2"/>
    <property type="match status" value="1"/>
</dbReference>
<dbReference type="Pfam" id="PF01244">
    <property type="entry name" value="Peptidase_M19"/>
    <property type="match status" value="1"/>
</dbReference>
<dbReference type="EMBL" id="BMFV01000013">
    <property type="protein sequence ID" value="GGH81809.1"/>
    <property type="molecule type" value="Genomic_DNA"/>
</dbReference>
<name>A0A8J2ZWN3_9BACL</name>
<organism evidence="1 2">
    <name type="scientific">Pullulanibacillus pueri</name>
    <dbReference type="NCBI Taxonomy" id="1437324"/>
    <lineage>
        <taxon>Bacteria</taxon>
        <taxon>Bacillati</taxon>
        <taxon>Bacillota</taxon>
        <taxon>Bacilli</taxon>
        <taxon>Bacillales</taxon>
        <taxon>Sporolactobacillaceae</taxon>
        <taxon>Pullulanibacillus</taxon>
    </lineage>
</organism>
<reference evidence="1" key="2">
    <citation type="submission" date="2020-09" db="EMBL/GenBank/DDBJ databases">
        <authorList>
            <person name="Sun Q."/>
            <person name="Zhou Y."/>
        </authorList>
    </citation>
    <scope>NUCLEOTIDE SEQUENCE</scope>
    <source>
        <strain evidence="1">CGMCC 1.12777</strain>
    </source>
</reference>
<protein>
    <submittedName>
        <fullName evidence="1">Peptidase</fullName>
    </submittedName>
</protein>
<gene>
    <name evidence="1" type="ORF">GCM10007096_20260</name>
</gene>
<comment type="caution">
    <text evidence="1">The sequence shown here is derived from an EMBL/GenBank/DDBJ whole genome shotgun (WGS) entry which is preliminary data.</text>
</comment>
<dbReference type="Proteomes" id="UP000656813">
    <property type="component" value="Unassembled WGS sequence"/>
</dbReference>
<dbReference type="RefSeq" id="WP_188497281.1">
    <property type="nucleotide sequence ID" value="NZ_BMFV01000013.1"/>
</dbReference>
<sequence>MERIQHLHNESLIIDGHFDILMDVEIQRAKGRRKVIETDYVNDFKDGGINLIVASLFIDSEFLPEMGTRKALAQVTALYEEVDESSDLIMICKNYEDILKAKRENKIGFLLSLEGVEPIGNDLRLLRIFYELGVRIVGLVWSRRNYAADGSHFSPVKEGKKGGLSEFGVQLIEAAEALGMFIDVSHLNDEGFWDVMAFAKKPVIASHSNARAVTQTMRNLTDDQIKAIAKKGGVIGMNAANMFVADKPEDGDIEHLIDHLDHIVQLVGVEHVGIGLDLCDAFMKYISPDELARMKEKPFDVVKGHKEMKKVTRVLIQRGYSDEDIALILGKNYLRVYKGVFK</sequence>
<dbReference type="GO" id="GO:0006508">
    <property type="term" value="P:proteolysis"/>
    <property type="evidence" value="ECO:0007669"/>
    <property type="project" value="InterPro"/>
</dbReference>
<dbReference type="InterPro" id="IPR008257">
    <property type="entry name" value="Pept_M19"/>
</dbReference>
<dbReference type="AlphaFoldDB" id="A0A8J2ZWN3"/>